<evidence type="ECO:0000256" key="2">
    <source>
        <dbReference type="ARBA" id="ARBA00006966"/>
    </source>
</evidence>
<comment type="cofactor">
    <cofactor evidence="1">
        <name>pyridoxal 5'-phosphate</name>
        <dbReference type="ChEBI" id="CHEBI:597326"/>
    </cofactor>
</comment>
<feature type="domain" description="Aromatic amino acid beta-eliminating lyase/threonine aldolase" evidence="4">
    <location>
        <begin position="19"/>
        <end position="296"/>
    </location>
</feature>
<dbReference type="Pfam" id="PF01212">
    <property type="entry name" value="Beta_elim_lyase"/>
    <property type="match status" value="1"/>
</dbReference>
<dbReference type="PANTHER" id="PTHR48097">
    <property type="entry name" value="L-THREONINE ALDOLASE-RELATED"/>
    <property type="match status" value="1"/>
</dbReference>
<dbReference type="GO" id="GO:0006520">
    <property type="term" value="P:amino acid metabolic process"/>
    <property type="evidence" value="ECO:0007669"/>
    <property type="project" value="InterPro"/>
</dbReference>
<evidence type="ECO:0000256" key="1">
    <source>
        <dbReference type="ARBA" id="ARBA00001933"/>
    </source>
</evidence>
<proteinExistence type="inferred from homology"/>
<keyword evidence="3" id="KW-0663">Pyridoxal phosphate</keyword>
<reference evidence="5" key="1">
    <citation type="submission" date="2020-05" db="EMBL/GenBank/DDBJ databases">
        <authorList>
            <person name="Chiriac C."/>
            <person name="Salcher M."/>
            <person name="Ghai R."/>
            <person name="Kavagutti S V."/>
        </authorList>
    </citation>
    <scope>NUCLEOTIDE SEQUENCE</scope>
</reference>
<dbReference type="InterPro" id="IPR015421">
    <property type="entry name" value="PyrdxlP-dep_Trfase_major"/>
</dbReference>
<dbReference type="PANTHER" id="PTHR48097:SF5">
    <property type="entry name" value="LOW SPECIFICITY L-THREONINE ALDOLASE"/>
    <property type="match status" value="1"/>
</dbReference>
<dbReference type="Gene3D" id="3.90.1150.10">
    <property type="entry name" value="Aspartate Aminotransferase, domain 1"/>
    <property type="match status" value="1"/>
</dbReference>
<dbReference type="Gene3D" id="3.40.640.10">
    <property type="entry name" value="Type I PLP-dependent aspartate aminotransferase-like (Major domain)"/>
    <property type="match status" value="1"/>
</dbReference>
<comment type="similarity">
    <text evidence="2">Belongs to the threonine aldolase family.</text>
</comment>
<gene>
    <name evidence="5" type="ORF">UFOPK2032_01168</name>
</gene>
<dbReference type="InterPro" id="IPR015422">
    <property type="entry name" value="PyrdxlP-dep_Trfase_small"/>
</dbReference>
<accession>A0A6J6JQ22</accession>
<evidence type="ECO:0000259" key="4">
    <source>
        <dbReference type="Pfam" id="PF01212"/>
    </source>
</evidence>
<organism evidence="5">
    <name type="scientific">freshwater metagenome</name>
    <dbReference type="NCBI Taxonomy" id="449393"/>
    <lineage>
        <taxon>unclassified sequences</taxon>
        <taxon>metagenomes</taxon>
        <taxon>ecological metagenomes</taxon>
    </lineage>
</organism>
<dbReference type="GO" id="GO:0016829">
    <property type="term" value="F:lyase activity"/>
    <property type="evidence" value="ECO:0007669"/>
    <property type="project" value="InterPro"/>
</dbReference>
<dbReference type="EMBL" id="CAEZVM010000076">
    <property type="protein sequence ID" value="CAB4639480.1"/>
    <property type="molecule type" value="Genomic_DNA"/>
</dbReference>
<dbReference type="InterPro" id="IPR001597">
    <property type="entry name" value="ArAA_b-elim_lyase/Thr_aldolase"/>
</dbReference>
<dbReference type="AlphaFoldDB" id="A0A6J6JQ22"/>
<evidence type="ECO:0000256" key="3">
    <source>
        <dbReference type="ARBA" id="ARBA00022898"/>
    </source>
</evidence>
<evidence type="ECO:0000313" key="5">
    <source>
        <dbReference type="EMBL" id="CAB4639480.1"/>
    </source>
</evidence>
<dbReference type="SUPFAM" id="SSF53383">
    <property type="entry name" value="PLP-dependent transferases"/>
    <property type="match status" value="1"/>
</dbReference>
<sequence length="367" mass="39303">MAKSISANSKAGRSIWRGFASDNYAGVHPEVLKAIAEVNDGHEIAYGEDTVTAQFDELVKKLFGSKAVGFPVFNGTGANVVALQAALKRWEAVICVESAHIHVDEGGAPEKMGGIKLWTVPTSNGKLTPELLDSQVFDMGVVHRAQPGVVSITQTTEMGTLYSAKEIKALADRAHKHGLLIHMDGARLSNAAAALGLSFKQFTTDLGIDLVSMGATKIGALAAEAVIVTDSKSTRGKELANAMPYLRKTSMQLPSKMRFVSAQLNALFGNDAKVALANASHANAMAERLYKGVVAIAKKNPSIQVPNPAEANAVFPILPAKITAKLQKDYRFYVWNQATGQVRWMCGWDTTESDVDGLLEALQKALK</sequence>
<name>A0A6J6JQ22_9ZZZZ</name>
<dbReference type="InterPro" id="IPR015424">
    <property type="entry name" value="PyrdxlP-dep_Trfase"/>
</dbReference>
<protein>
    <submittedName>
        <fullName evidence="5">Unannotated protein</fullName>
    </submittedName>
</protein>